<dbReference type="EMBL" id="PEZP01000036">
    <property type="protein sequence ID" value="PIT98022.1"/>
    <property type="molecule type" value="Genomic_DNA"/>
</dbReference>
<organism evidence="2 3">
    <name type="scientific">Candidatus Andersenbacteria bacterium CG10_big_fil_rev_8_21_14_0_10_54_11</name>
    <dbReference type="NCBI Taxonomy" id="1974485"/>
    <lineage>
        <taxon>Bacteria</taxon>
        <taxon>Candidatus Anderseniibacteriota</taxon>
    </lineage>
</organism>
<accession>A0A2M6WYZ0</accession>
<proteinExistence type="predicted"/>
<name>A0A2M6WYZ0_9BACT</name>
<keyword evidence="1" id="KW-0472">Membrane</keyword>
<dbReference type="AlphaFoldDB" id="A0A2M6WYZ0"/>
<keyword evidence="1" id="KW-0812">Transmembrane</keyword>
<feature type="transmembrane region" description="Helical" evidence="1">
    <location>
        <begin position="38"/>
        <end position="57"/>
    </location>
</feature>
<gene>
    <name evidence="2" type="ORF">COT71_02935</name>
</gene>
<dbReference type="Proteomes" id="UP000230731">
    <property type="component" value="Unassembled WGS sequence"/>
</dbReference>
<evidence type="ECO:0000313" key="2">
    <source>
        <dbReference type="EMBL" id="PIT98022.1"/>
    </source>
</evidence>
<comment type="caution">
    <text evidence="2">The sequence shown here is derived from an EMBL/GenBank/DDBJ whole genome shotgun (WGS) entry which is preliminary data.</text>
</comment>
<keyword evidence="1" id="KW-1133">Transmembrane helix</keyword>
<evidence type="ECO:0000256" key="1">
    <source>
        <dbReference type="SAM" id="Phobius"/>
    </source>
</evidence>
<reference evidence="3" key="1">
    <citation type="submission" date="2017-09" db="EMBL/GenBank/DDBJ databases">
        <title>Depth-based differentiation of microbial function through sediment-hosted aquifers and enrichment of novel symbionts in the deep terrestrial subsurface.</title>
        <authorList>
            <person name="Probst A.J."/>
            <person name="Ladd B."/>
            <person name="Jarett J.K."/>
            <person name="Geller-Mcgrath D.E."/>
            <person name="Sieber C.M.K."/>
            <person name="Emerson J.B."/>
            <person name="Anantharaman K."/>
            <person name="Thomas B.C."/>
            <person name="Malmstrom R."/>
            <person name="Stieglmeier M."/>
            <person name="Klingl A."/>
            <person name="Woyke T."/>
            <person name="Ryan C.M."/>
            <person name="Banfield J.F."/>
        </authorList>
    </citation>
    <scope>NUCLEOTIDE SEQUENCE [LARGE SCALE GENOMIC DNA]</scope>
</reference>
<evidence type="ECO:0000313" key="3">
    <source>
        <dbReference type="Proteomes" id="UP000230731"/>
    </source>
</evidence>
<sequence>MEHDSLQLWAAVLLLVGGLVHLIPNIYSALTALTGDFPWIQLVVGVLSVIVALVMFASGEKADIAPSAVSGSTPQEPPQQS</sequence>
<protein>
    <submittedName>
        <fullName evidence="2">Uncharacterized protein</fullName>
    </submittedName>
</protein>